<evidence type="ECO:0000313" key="1">
    <source>
        <dbReference type="EMBL" id="JAA82736.1"/>
    </source>
</evidence>
<reference evidence="1" key="1">
    <citation type="journal article" date="2013" name="BMC Genomics">
        <title>Unscrambling butterfly oogenesis.</title>
        <authorList>
            <person name="Carter J.M."/>
            <person name="Baker S.C."/>
            <person name="Pink R."/>
            <person name="Carter D.R."/>
            <person name="Collins A."/>
            <person name="Tomlin J."/>
            <person name="Gibbs M."/>
            <person name="Breuker C.J."/>
        </authorList>
    </citation>
    <scope>NUCLEOTIDE SEQUENCE</scope>
    <source>
        <tissue evidence="1">Ovary</tissue>
    </source>
</reference>
<name>S4NVF4_9NEOP</name>
<organism evidence="1">
    <name type="scientific">Pararge aegeria</name>
    <name type="common">speckled wood butterfly</name>
    <dbReference type="NCBI Taxonomy" id="116150"/>
    <lineage>
        <taxon>Eukaryota</taxon>
        <taxon>Metazoa</taxon>
        <taxon>Ecdysozoa</taxon>
        <taxon>Arthropoda</taxon>
        <taxon>Hexapoda</taxon>
        <taxon>Insecta</taxon>
        <taxon>Pterygota</taxon>
        <taxon>Neoptera</taxon>
        <taxon>Endopterygota</taxon>
        <taxon>Lepidoptera</taxon>
        <taxon>Glossata</taxon>
        <taxon>Ditrysia</taxon>
        <taxon>Papilionoidea</taxon>
        <taxon>Nymphalidae</taxon>
        <taxon>Satyrinae</taxon>
        <taxon>Satyrini</taxon>
        <taxon>Parargina</taxon>
        <taxon>Pararge</taxon>
    </lineage>
</organism>
<proteinExistence type="predicted"/>
<reference evidence="1" key="2">
    <citation type="submission" date="2013-05" db="EMBL/GenBank/DDBJ databases">
        <authorList>
            <person name="Carter J.-M."/>
            <person name="Baker S.C."/>
            <person name="Pink R."/>
            <person name="Carter D.R.F."/>
            <person name="Collins A."/>
            <person name="Tomlin J."/>
            <person name="Gibbs M."/>
            <person name="Breuker C.J."/>
        </authorList>
    </citation>
    <scope>NUCLEOTIDE SEQUENCE</scope>
    <source>
        <tissue evidence="1">Ovary</tissue>
    </source>
</reference>
<protein>
    <submittedName>
        <fullName evidence="1">Uncharacterized protein</fullName>
    </submittedName>
</protein>
<dbReference type="AlphaFoldDB" id="S4NVF4"/>
<dbReference type="EMBL" id="GAIX01009824">
    <property type="protein sequence ID" value="JAA82736.1"/>
    <property type="molecule type" value="Transcribed_RNA"/>
</dbReference>
<accession>S4NVF4</accession>
<sequence length="72" mass="8289">MELINDNFSKENETVCYSEVTDYGDIVCNVINKVICVESSSWVSDEETLDLKCTIKPPNIFKPRDRDLNMRA</sequence>